<feature type="coiled-coil region" evidence="1">
    <location>
        <begin position="89"/>
        <end position="144"/>
    </location>
</feature>
<evidence type="ECO:0000256" key="2">
    <source>
        <dbReference type="SAM" id="MobiDB-lite"/>
    </source>
</evidence>
<sequence>MVHTKNKRPIILEPRKSILYAKVVEVVKARISPQSVISTTRAALKRTASSYLDKIPASKTRKLGTPHDPVTRVINRQFPHADAAVKAELMKAEQKAFHLERDLKEVKGRMRELADLQIMLRKNNRFWQRRLRNEKEEHKKTQTRYSLSMMTLTRTTVDLAIHRGALECEIEQHIEKGDRPGCTMSKHVQSKDALKTLWRAFEAYKSGAIKENPEVEKKALDLLHEAFVGRVSAVPELAKAQGILDEAADDKNPDGFEIVESDEADDEISEPGEADHSNPCANDETEEF</sequence>
<accession>A0A6A5VWI9</accession>
<evidence type="ECO:0000313" key="3">
    <source>
        <dbReference type="EMBL" id="KAF1993770.1"/>
    </source>
</evidence>
<dbReference type="Proteomes" id="UP000799779">
    <property type="component" value="Unassembled WGS sequence"/>
</dbReference>
<gene>
    <name evidence="3" type="ORF">P154DRAFT_540111</name>
</gene>
<feature type="region of interest" description="Disordered" evidence="2">
    <location>
        <begin position="246"/>
        <end position="288"/>
    </location>
</feature>
<evidence type="ECO:0000256" key="1">
    <source>
        <dbReference type="SAM" id="Coils"/>
    </source>
</evidence>
<dbReference type="EMBL" id="ML977686">
    <property type="protein sequence ID" value="KAF1993770.1"/>
    <property type="molecule type" value="Genomic_DNA"/>
</dbReference>
<keyword evidence="1" id="KW-0175">Coiled coil</keyword>
<feature type="compositionally biased region" description="Acidic residues" evidence="2">
    <location>
        <begin position="257"/>
        <end position="272"/>
    </location>
</feature>
<proteinExistence type="predicted"/>
<protein>
    <submittedName>
        <fullName evidence="3">Uncharacterized protein</fullName>
    </submittedName>
</protein>
<keyword evidence="4" id="KW-1185">Reference proteome</keyword>
<dbReference type="AlphaFoldDB" id="A0A6A5VWI9"/>
<reference evidence="3" key="1">
    <citation type="journal article" date="2020" name="Stud. Mycol.">
        <title>101 Dothideomycetes genomes: a test case for predicting lifestyles and emergence of pathogens.</title>
        <authorList>
            <person name="Haridas S."/>
            <person name="Albert R."/>
            <person name="Binder M."/>
            <person name="Bloem J."/>
            <person name="Labutti K."/>
            <person name="Salamov A."/>
            <person name="Andreopoulos B."/>
            <person name="Baker S."/>
            <person name="Barry K."/>
            <person name="Bills G."/>
            <person name="Bluhm B."/>
            <person name="Cannon C."/>
            <person name="Castanera R."/>
            <person name="Culley D."/>
            <person name="Daum C."/>
            <person name="Ezra D."/>
            <person name="Gonzalez J."/>
            <person name="Henrissat B."/>
            <person name="Kuo A."/>
            <person name="Liang C."/>
            <person name="Lipzen A."/>
            <person name="Lutzoni F."/>
            <person name="Magnuson J."/>
            <person name="Mondo S."/>
            <person name="Nolan M."/>
            <person name="Ohm R."/>
            <person name="Pangilinan J."/>
            <person name="Park H.-J."/>
            <person name="Ramirez L."/>
            <person name="Alfaro M."/>
            <person name="Sun H."/>
            <person name="Tritt A."/>
            <person name="Yoshinaga Y."/>
            <person name="Zwiers L.-H."/>
            <person name="Turgeon B."/>
            <person name="Goodwin S."/>
            <person name="Spatafora J."/>
            <person name="Crous P."/>
            <person name="Grigoriev I."/>
        </authorList>
    </citation>
    <scope>NUCLEOTIDE SEQUENCE</scope>
    <source>
        <strain evidence="3">CBS 123094</strain>
    </source>
</reference>
<evidence type="ECO:0000313" key="4">
    <source>
        <dbReference type="Proteomes" id="UP000799779"/>
    </source>
</evidence>
<name>A0A6A5VWI9_9PLEO</name>
<organism evidence="3 4">
    <name type="scientific">Amniculicola lignicola CBS 123094</name>
    <dbReference type="NCBI Taxonomy" id="1392246"/>
    <lineage>
        <taxon>Eukaryota</taxon>
        <taxon>Fungi</taxon>
        <taxon>Dikarya</taxon>
        <taxon>Ascomycota</taxon>
        <taxon>Pezizomycotina</taxon>
        <taxon>Dothideomycetes</taxon>
        <taxon>Pleosporomycetidae</taxon>
        <taxon>Pleosporales</taxon>
        <taxon>Amniculicolaceae</taxon>
        <taxon>Amniculicola</taxon>
    </lineage>
</organism>